<comment type="caution">
    <text evidence="2">The sequence shown here is derived from an EMBL/GenBank/DDBJ whole genome shotgun (WGS) entry which is preliminary data.</text>
</comment>
<reference evidence="2" key="1">
    <citation type="journal article" date="2021" name="Proc. Natl. Acad. Sci. U.S.A.">
        <title>Global biogeography of chemosynthetic symbionts reveals both localized and globally distributed symbiont groups. .</title>
        <authorList>
            <person name="Osvatic J.T."/>
            <person name="Wilkins L.G.E."/>
            <person name="Leibrecht L."/>
            <person name="Leray M."/>
            <person name="Zauner S."/>
            <person name="Polzin J."/>
            <person name="Camacho Y."/>
            <person name="Gros O."/>
            <person name="van Gils J.A."/>
            <person name="Eisen J.A."/>
            <person name="Petersen J.M."/>
            <person name="Yuen B."/>
        </authorList>
    </citation>
    <scope>NUCLEOTIDE SEQUENCE</scope>
    <source>
        <strain evidence="2">MAGL173</strain>
    </source>
</reference>
<accession>A0A9E4K271</accession>
<sequence length="71" mass="8192">MPEKEGNIKYDSDRILNDILCELKNNNELLESLLVVQGNIQSRQKKFWLMALAQVALIVVVLAWWSSKYGI</sequence>
<keyword evidence="1" id="KW-0472">Membrane</keyword>
<keyword evidence="1" id="KW-1133">Transmembrane helix</keyword>
<evidence type="ECO:0000313" key="3">
    <source>
        <dbReference type="Proteomes" id="UP000886687"/>
    </source>
</evidence>
<organism evidence="2 3">
    <name type="scientific">Candidatus Thiodiazotropha lotti</name>
    <dbReference type="NCBI Taxonomy" id="2792787"/>
    <lineage>
        <taxon>Bacteria</taxon>
        <taxon>Pseudomonadati</taxon>
        <taxon>Pseudomonadota</taxon>
        <taxon>Gammaproteobacteria</taxon>
        <taxon>Chromatiales</taxon>
        <taxon>Sedimenticolaceae</taxon>
        <taxon>Candidatus Thiodiazotropha</taxon>
    </lineage>
</organism>
<keyword evidence="1" id="KW-0812">Transmembrane</keyword>
<proteinExistence type="predicted"/>
<gene>
    <name evidence="2" type="ORF">JAZ04_02005</name>
</gene>
<dbReference type="AlphaFoldDB" id="A0A9E4K271"/>
<evidence type="ECO:0000256" key="1">
    <source>
        <dbReference type="SAM" id="Phobius"/>
    </source>
</evidence>
<dbReference type="EMBL" id="JAEPDI010000001">
    <property type="protein sequence ID" value="MCG7937618.1"/>
    <property type="molecule type" value="Genomic_DNA"/>
</dbReference>
<evidence type="ECO:0000313" key="2">
    <source>
        <dbReference type="EMBL" id="MCG7937618.1"/>
    </source>
</evidence>
<dbReference type="Proteomes" id="UP000886687">
    <property type="component" value="Unassembled WGS sequence"/>
</dbReference>
<feature type="transmembrane region" description="Helical" evidence="1">
    <location>
        <begin position="47"/>
        <end position="65"/>
    </location>
</feature>
<protein>
    <submittedName>
        <fullName evidence="2">Uncharacterized protein</fullName>
    </submittedName>
</protein>
<name>A0A9E4K271_9GAMM</name>